<name>A0AAV8Q5N1_ENSVE</name>
<evidence type="ECO:0000313" key="3">
    <source>
        <dbReference type="Proteomes" id="UP001222027"/>
    </source>
</evidence>
<keyword evidence="3" id="KW-1185">Reference proteome</keyword>
<proteinExistence type="predicted"/>
<organism evidence="2 3">
    <name type="scientific">Ensete ventricosum</name>
    <name type="common">Abyssinian banana</name>
    <name type="synonym">Musa ensete</name>
    <dbReference type="NCBI Taxonomy" id="4639"/>
    <lineage>
        <taxon>Eukaryota</taxon>
        <taxon>Viridiplantae</taxon>
        <taxon>Streptophyta</taxon>
        <taxon>Embryophyta</taxon>
        <taxon>Tracheophyta</taxon>
        <taxon>Spermatophyta</taxon>
        <taxon>Magnoliopsida</taxon>
        <taxon>Liliopsida</taxon>
        <taxon>Zingiberales</taxon>
        <taxon>Musaceae</taxon>
        <taxon>Ensete</taxon>
    </lineage>
</organism>
<feature type="region of interest" description="Disordered" evidence="1">
    <location>
        <begin position="1"/>
        <end position="29"/>
    </location>
</feature>
<sequence length="147" mass="16593">MQESRRRRQIEDPWLDGHSSGSGDLHPSWHRRPAASGGVLFRPVGGVVQFPEQLVAAAFVTVWNRTALPGSRRRPGVQKRLRAWRWIHGQGARTPSSSFPQQCQCRLVVEDHHGEPWDGIAARQHSHHPWGTMFAPILICHATHTNP</sequence>
<dbReference type="EMBL" id="JAQQAF010000008">
    <property type="protein sequence ID" value="KAJ8466814.1"/>
    <property type="molecule type" value="Genomic_DNA"/>
</dbReference>
<dbReference type="Proteomes" id="UP001222027">
    <property type="component" value="Unassembled WGS sequence"/>
</dbReference>
<protein>
    <submittedName>
        <fullName evidence="2">Uncharacterized protein</fullName>
    </submittedName>
</protein>
<accession>A0AAV8Q5N1</accession>
<dbReference type="AlphaFoldDB" id="A0AAV8Q5N1"/>
<evidence type="ECO:0000256" key="1">
    <source>
        <dbReference type="SAM" id="MobiDB-lite"/>
    </source>
</evidence>
<reference evidence="2 3" key="1">
    <citation type="submission" date="2022-12" db="EMBL/GenBank/DDBJ databases">
        <title>Chromosome-scale assembly of the Ensete ventricosum genome.</title>
        <authorList>
            <person name="Dussert Y."/>
            <person name="Stocks J."/>
            <person name="Wendawek A."/>
            <person name="Woldeyes F."/>
            <person name="Nichols R.A."/>
            <person name="Borrell J.S."/>
        </authorList>
    </citation>
    <scope>NUCLEOTIDE SEQUENCE [LARGE SCALE GENOMIC DNA]</scope>
    <source>
        <strain evidence="3">cv. Maze</strain>
        <tissue evidence="2">Seeds</tissue>
    </source>
</reference>
<comment type="caution">
    <text evidence="2">The sequence shown here is derived from an EMBL/GenBank/DDBJ whole genome shotgun (WGS) entry which is preliminary data.</text>
</comment>
<gene>
    <name evidence="2" type="ORF">OPV22_029366</name>
</gene>
<evidence type="ECO:0000313" key="2">
    <source>
        <dbReference type="EMBL" id="KAJ8466814.1"/>
    </source>
</evidence>